<dbReference type="AlphaFoldDB" id="A0AAN8IN11"/>
<keyword evidence="3" id="KW-1185">Reference proteome</keyword>
<gene>
    <name evidence="2" type="primary">N19M</name>
    <name evidence="2" type="ORF">OHC33_005021</name>
</gene>
<keyword evidence="1" id="KW-1133">Transmembrane helix</keyword>
<dbReference type="Proteomes" id="UP001316803">
    <property type="component" value="Unassembled WGS sequence"/>
</dbReference>
<accession>A0AAN8IN11</accession>
<keyword evidence="1" id="KW-0472">Membrane</keyword>
<evidence type="ECO:0000313" key="2">
    <source>
        <dbReference type="EMBL" id="KAK5953752.1"/>
    </source>
</evidence>
<name>A0AAN8IN11_9EURO</name>
<dbReference type="InterPro" id="IPR039961">
    <property type="entry name" value="Nuo9.5"/>
</dbReference>
<sequence>MSTVPKNFISSPLRYLKWASYEKPAIFYSVILGCMGPVSLLTVPTMRRWAGDETPKRIPLTYPVPEGPRQIPSGYDD</sequence>
<keyword evidence="1" id="KW-0812">Transmembrane</keyword>
<dbReference type="PROSITE" id="PS51257">
    <property type="entry name" value="PROKAR_LIPOPROTEIN"/>
    <property type="match status" value="1"/>
</dbReference>
<organism evidence="2 3">
    <name type="scientific">Knufia fluminis</name>
    <dbReference type="NCBI Taxonomy" id="191047"/>
    <lineage>
        <taxon>Eukaryota</taxon>
        <taxon>Fungi</taxon>
        <taxon>Dikarya</taxon>
        <taxon>Ascomycota</taxon>
        <taxon>Pezizomycotina</taxon>
        <taxon>Eurotiomycetes</taxon>
        <taxon>Chaetothyriomycetidae</taxon>
        <taxon>Chaetothyriales</taxon>
        <taxon>Trichomeriaceae</taxon>
        <taxon>Knufia</taxon>
    </lineage>
</organism>
<proteinExistence type="predicted"/>
<protein>
    <submittedName>
        <fullName evidence="2">N19m, NADH-ubiquinone oxidoreductase 9.5 kDa subunit</fullName>
    </submittedName>
</protein>
<dbReference type="EMBL" id="JAKLMC020000010">
    <property type="protein sequence ID" value="KAK5953752.1"/>
    <property type="molecule type" value="Genomic_DNA"/>
</dbReference>
<reference evidence="2 3" key="1">
    <citation type="submission" date="2022-12" db="EMBL/GenBank/DDBJ databases">
        <title>Genomic features and morphological characterization of a novel Knufia sp. strain isolated from spacecraft assembly facility.</title>
        <authorList>
            <person name="Teixeira M."/>
            <person name="Chander A.M."/>
            <person name="Stajich J.E."/>
            <person name="Venkateswaran K."/>
        </authorList>
    </citation>
    <scope>NUCLEOTIDE SEQUENCE [LARGE SCALE GENOMIC DNA]</scope>
    <source>
        <strain evidence="2 3">FJI-L2-BK-P2</strain>
    </source>
</reference>
<dbReference type="PANTHER" id="PTHR38488">
    <property type="entry name" value="OXIDOREDUCTASE 9.5 KDA SUBUNIT, PUTATIVE (AFU_ORTHOLOGUE AFUA_5G08980)-RELATED"/>
    <property type="match status" value="1"/>
</dbReference>
<comment type="caution">
    <text evidence="2">The sequence shown here is derived from an EMBL/GenBank/DDBJ whole genome shotgun (WGS) entry which is preliminary data.</text>
</comment>
<feature type="transmembrane region" description="Helical" evidence="1">
    <location>
        <begin position="25"/>
        <end position="43"/>
    </location>
</feature>
<evidence type="ECO:0000256" key="1">
    <source>
        <dbReference type="SAM" id="Phobius"/>
    </source>
</evidence>
<dbReference type="CDD" id="cd22903">
    <property type="entry name" value="NI9M"/>
    <property type="match status" value="1"/>
</dbReference>
<evidence type="ECO:0000313" key="3">
    <source>
        <dbReference type="Proteomes" id="UP001316803"/>
    </source>
</evidence>
<dbReference type="PANTHER" id="PTHR38488:SF1">
    <property type="entry name" value="OXIDOREDUCTASE 9.5 KDA SUBUNIT, PUTATIVE (AFU_ORTHOLOGUE AFUA_5G08980)-RELATED"/>
    <property type="match status" value="1"/>
</dbReference>